<dbReference type="Proteomes" id="UP000654257">
    <property type="component" value="Unassembled WGS sequence"/>
</dbReference>
<dbReference type="EMBL" id="BMCU01000006">
    <property type="protein sequence ID" value="GGG26972.1"/>
    <property type="molecule type" value="Genomic_DNA"/>
</dbReference>
<gene>
    <name evidence="3" type="ORF">GCM10007304_45970</name>
</gene>
<dbReference type="SUPFAM" id="SSF103025">
    <property type="entry name" value="Folate-binding domain"/>
    <property type="match status" value="1"/>
</dbReference>
<dbReference type="Gene3D" id="3.30.1360.120">
    <property type="entry name" value="Probable tRNA modification gtpase trme, domain 1"/>
    <property type="match status" value="1"/>
</dbReference>
<evidence type="ECO:0000313" key="3">
    <source>
        <dbReference type="EMBL" id="GGG26972.1"/>
    </source>
</evidence>
<sequence>MTGTENAPLTLQDVPRYFGSTYVDFGTGLHLWESDGWKNESMSWKTGTYIASNLSGIPELTFSGPHAQDYLSKISINNVYNWQIGKSKHLVMPDENGLIALHALTVRDSEESFRMFGAGVPWPVYKAATLGAGVDLTARDIFIFQIAGPTSLQVLERLLGESLRTVGFLEIKKIRLPGLDADIEIEISRIGMVGTLAYELRGPLDAGPTVFDAVHKAGSEFGIKRLGWRTYVVNHTEGGYPQQACTFTSSAYVDSGFVSNPMFGPTVLGAVMTGSIDPADVRSRLRTPQEVNWAWMTKFDHDFAGRSAIEAEAAAPRRKTVTLRWNKDDVVDVFASQFDPGEEYKNFEFPTTPQSPAGGHADLVTLDGNPVGVSSVAVYSYYYRHMISHCTIDLEHADVGQEVMIHWGDYGQRIKLIRATVERFPYLDLPSNKSYDLSTIPSGATSPATLT</sequence>
<dbReference type="InterPro" id="IPR006222">
    <property type="entry name" value="GCVT_N"/>
</dbReference>
<proteinExistence type="predicted"/>
<reference evidence="3" key="2">
    <citation type="submission" date="2020-09" db="EMBL/GenBank/DDBJ databases">
        <authorList>
            <person name="Sun Q."/>
            <person name="Sedlacek I."/>
        </authorList>
    </citation>
    <scope>NUCLEOTIDE SEQUENCE</scope>
    <source>
        <strain evidence="3">CCM 7905</strain>
    </source>
</reference>
<dbReference type="RefSeq" id="WP_188547400.1">
    <property type="nucleotide sequence ID" value="NZ_BMCU01000006.1"/>
</dbReference>
<reference evidence="3" key="1">
    <citation type="journal article" date="2014" name="Int. J. Syst. Evol. Microbiol.">
        <title>Complete genome sequence of Corynebacterium casei LMG S-19264T (=DSM 44701T), isolated from a smear-ripened cheese.</title>
        <authorList>
            <consortium name="US DOE Joint Genome Institute (JGI-PGF)"/>
            <person name="Walter F."/>
            <person name="Albersmeier A."/>
            <person name="Kalinowski J."/>
            <person name="Ruckert C."/>
        </authorList>
    </citation>
    <scope>NUCLEOTIDE SEQUENCE</scope>
    <source>
        <strain evidence="3">CCM 7905</strain>
    </source>
</reference>
<dbReference type="InterPro" id="IPR027266">
    <property type="entry name" value="TrmE/GcvT-like"/>
</dbReference>
<dbReference type="AlphaFoldDB" id="A0A917G7S2"/>
<dbReference type="Pfam" id="PF01571">
    <property type="entry name" value="GCV_T"/>
    <property type="match status" value="1"/>
</dbReference>
<dbReference type="SUPFAM" id="SSF101790">
    <property type="entry name" value="Aminomethyltransferase beta-barrel domain"/>
    <property type="match status" value="1"/>
</dbReference>
<name>A0A917G7S2_9NOCA</name>
<evidence type="ECO:0000259" key="2">
    <source>
        <dbReference type="Pfam" id="PF01571"/>
    </source>
</evidence>
<evidence type="ECO:0000313" key="4">
    <source>
        <dbReference type="Proteomes" id="UP000654257"/>
    </source>
</evidence>
<dbReference type="InterPro" id="IPR029043">
    <property type="entry name" value="GcvT/YgfZ_C"/>
</dbReference>
<evidence type="ECO:0000256" key="1">
    <source>
        <dbReference type="PIRSR" id="PIRSR006487-1"/>
    </source>
</evidence>
<organism evidence="3 4">
    <name type="scientific">Rhodococcoides trifolii</name>
    <dbReference type="NCBI Taxonomy" id="908250"/>
    <lineage>
        <taxon>Bacteria</taxon>
        <taxon>Bacillati</taxon>
        <taxon>Actinomycetota</taxon>
        <taxon>Actinomycetes</taxon>
        <taxon>Mycobacteriales</taxon>
        <taxon>Nocardiaceae</taxon>
        <taxon>Rhodococcoides</taxon>
    </lineage>
</organism>
<accession>A0A917G7S2</accession>
<dbReference type="PIRSF" id="PIRSF006487">
    <property type="entry name" value="GcvT"/>
    <property type="match status" value="1"/>
</dbReference>
<feature type="binding site" evidence="1">
    <location>
        <position position="199"/>
    </location>
    <ligand>
        <name>substrate</name>
    </ligand>
</feature>
<protein>
    <recommendedName>
        <fullName evidence="2">GCVT N-terminal domain-containing protein</fullName>
    </recommendedName>
</protein>
<comment type="caution">
    <text evidence="3">The sequence shown here is derived from an EMBL/GenBank/DDBJ whole genome shotgun (WGS) entry which is preliminary data.</text>
</comment>
<keyword evidence="4" id="KW-1185">Reference proteome</keyword>
<feature type="domain" description="GCVT N-terminal" evidence="2">
    <location>
        <begin position="35"/>
        <end position="241"/>
    </location>
</feature>